<evidence type="ECO:0000256" key="5">
    <source>
        <dbReference type="ARBA" id="ARBA00022753"/>
    </source>
</evidence>
<comment type="caution">
    <text evidence="16">The sequence shown here is derived from an EMBL/GenBank/DDBJ whole genome shotgun (WGS) entry which is preliminary data.</text>
</comment>
<evidence type="ECO:0000256" key="11">
    <source>
        <dbReference type="ARBA" id="ARBA00023180"/>
    </source>
</evidence>
<dbReference type="PRINTS" id="PR00645">
    <property type="entry name" value="CXCCHMKINER4"/>
</dbReference>
<name>A0ABV0YP60_9TELE</name>
<feature type="domain" description="G-protein coupled receptors family 1 profile" evidence="15">
    <location>
        <begin position="72"/>
        <end position="213"/>
    </location>
</feature>
<feature type="transmembrane region" description="Helical" evidence="14">
    <location>
        <begin position="93"/>
        <end position="113"/>
    </location>
</feature>
<dbReference type="PANTHER" id="PTHR10489">
    <property type="entry name" value="CELL ADHESION MOLECULE"/>
    <property type="match status" value="1"/>
</dbReference>
<sequence length="263" mass="29886">MCIIGAAVNSSDEHSWWGTMMDDLGLNYDNYSFDEYYGYEEGDICDPEEGVKLGEVFIPILYSVTFIVGILGNGLLLGVLIKRRKIWSVTDTFILHLAVADILLLVTLPFWVAESASGWLFGTLLCKITGSVFTINFYCGIFLLAFICMDWYLFIVHLTKMFMPKKPWVIHACCVVVWIFSLLFSIPDWIFLEDARNERRENKFKCIRNFYIFDLDAKTHKMCWRDPGCSRAKGCDPHGSEPGREDLEEPAAGRPEGVGGGLE</sequence>
<keyword evidence="11" id="KW-0325">Glycoprotein</keyword>
<evidence type="ECO:0000256" key="10">
    <source>
        <dbReference type="ARBA" id="ARBA00023170"/>
    </source>
</evidence>
<keyword evidence="3" id="KW-1003">Cell membrane</keyword>
<dbReference type="InterPro" id="IPR000276">
    <property type="entry name" value="GPCR_Rhodpsn"/>
</dbReference>
<evidence type="ECO:0000256" key="13">
    <source>
        <dbReference type="SAM" id="MobiDB-lite"/>
    </source>
</evidence>
<organism evidence="16 17">
    <name type="scientific">Ameca splendens</name>
    <dbReference type="NCBI Taxonomy" id="208324"/>
    <lineage>
        <taxon>Eukaryota</taxon>
        <taxon>Metazoa</taxon>
        <taxon>Chordata</taxon>
        <taxon>Craniata</taxon>
        <taxon>Vertebrata</taxon>
        <taxon>Euteleostomi</taxon>
        <taxon>Actinopterygii</taxon>
        <taxon>Neopterygii</taxon>
        <taxon>Teleostei</taxon>
        <taxon>Neoteleostei</taxon>
        <taxon>Acanthomorphata</taxon>
        <taxon>Ovalentaria</taxon>
        <taxon>Atherinomorphae</taxon>
        <taxon>Cyprinodontiformes</taxon>
        <taxon>Goodeidae</taxon>
        <taxon>Ameca</taxon>
    </lineage>
</organism>
<evidence type="ECO:0000256" key="3">
    <source>
        <dbReference type="ARBA" id="ARBA00022475"/>
    </source>
</evidence>
<evidence type="ECO:0000256" key="12">
    <source>
        <dbReference type="ARBA" id="ARBA00023224"/>
    </source>
</evidence>
<evidence type="ECO:0000256" key="8">
    <source>
        <dbReference type="ARBA" id="ARBA00023136"/>
    </source>
</evidence>
<keyword evidence="12" id="KW-0807">Transducer</keyword>
<evidence type="ECO:0000256" key="1">
    <source>
        <dbReference type="ARBA" id="ARBA00004412"/>
    </source>
</evidence>
<reference evidence="16 17" key="1">
    <citation type="submission" date="2021-06" db="EMBL/GenBank/DDBJ databases">
        <authorList>
            <person name="Palmer J.M."/>
        </authorList>
    </citation>
    <scope>NUCLEOTIDE SEQUENCE [LARGE SCALE GENOMIC DNA]</scope>
    <source>
        <strain evidence="16 17">AS_MEX2019</strain>
        <tissue evidence="16">Muscle</tissue>
    </source>
</reference>
<keyword evidence="8 14" id="KW-0472">Membrane</keyword>
<evidence type="ECO:0000256" key="2">
    <source>
        <dbReference type="ARBA" id="ARBA00004651"/>
    </source>
</evidence>
<keyword evidence="10" id="KW-0675">Receptor</keyword>
<proteinExistence type="predicted"/>
<keyword evidence="5" id="KW-0967">Endosome</keyword>
<keyword evidence="6 14" id="KW-1133">Transmembrane helix</keyword>
<keyword evidence="4 14" id="KW-0812">Transmembrane</keyword>
<evidence type="ECO:0000259" key="15">
    <source>
        <dbReference type="PROSITE" id="PS50262"/>
    </source>
</evidence>
<comment type="subcellular location">
    <subcellularLocation>
        <location evidence="2">Cell membrane</location>
        <topology evidence="2">Multi-pass membrane protein</topology>
    </subcellularLocation>
    <subcellularLocation>
        <location evidence="1">Early endosome</location>
    </subcellularLocation>
</comment>
<dbReference type="Gene3D" id="1.20.1070.10">
    <property type="entry name" value="Rhodopsin 7-helix transmembrane proteins"/>
    <property type="match status" value="1"/>
</dbReference>
<keyword evidence="9" id="KW-1015">Disulfide bond</keyword>
<evidence type="ECO:0000256" key="6">
    <source>
        <dbReference type="ARBA" id="ARBA00022989"/>
    </source>
</evidence>
<feature type="transmembrane region" description="Helical" evidence="14">
    <location>
        <begin position="168"/>
        <end position="192"/>
    </location>
</feature>
<evidence type="ECO:0000313" key="17">
    <source>
        <dbReference type="Proteomes" id="UP001469553"/>
    </source>
</evidence>
<gene>
    <name evidence="16" type="ORF">AMECASPLE_015170</name>
</gene>
<dbReference type="InterPro" id="IPR001277">
    <property type="entry name" value="CXCR4/ACKR2"/>
</dbReference>
<accession>A0ABV0YP60</accession>
<dbReference type="PANTHER" id="PTHR10489:SF671">
    <property type="entry name" value="C-X-C CHEMOKINE RECEPTOR TYPE 3"/>
    <property type="match status" value="1"/>
</dbReference>
<dbReference type="InterPro" id="IPR050119">
    <property type="entry name" value="CCR1-9-like"/>
</dbReference>
<feature type="compositionally biased region" description="Basic and acidic residues" evidence="13">
    <location>
        <begin position="233"/>
        <end position="245"/>
    </location>
</feature>
<evidence type="ECO:0000313" key="16">
    <source>
        <dbReference type="EMBL" id="MEQ2295506.1"/>
    </source>
</evidence>
<dbReference type="EMBL" id="JAHRIP010038678">
    <property type="protein sequence ID" value="MEQ2295506.1"/>
    <property type="molecule type" value="Genomic_DNA"/>
</dbReference>
<dbReference type="InterPro" id="IPR000355">
    <property type="entry name" value="Chemokine_rcpt"/>
</dbReference>
<dbReference type="Pfam" id="PF00001">
    <property type="entry name" value="7tm_1"/>
    <property type="match status" value="1"/>
</dbReference>
<evidence type="ECO:0000256" key="9">
    <source>
        <dbReference type="ARBA" id="ARBA00023157"/>
    </source>
</evidence>
<feature type="transmembrane region" description="Helical" evidence="14">
    <location>
        <begin position="133"/>
        <end position="156"/>
    </location>
</feature>
<keyword evidence="7" id="KW-0297">G-protein coupled receptor</keyword>
<dbReference type="InterPro" id="IPR017452">
    <property type="entry name" value="GPCR_Rhodpsn_7TM"/>
</dbReference>
<evidence type="ECO:0000256" key="7">
    <source>
        <dbReference type="ARBA" id="ARBA00023040"/>
    </source>
</evidence>
<evidence type="ECO:0000256" key="4">
    <source>
        <dbReference type="ARBA" id="ARBA00022692"/>
    </source>
</evidence>
<dbReference type="SUPFAM" id="SSF81321">
    <property type="entry name" value="Family A G protein-coupled receptor-like"/>
    <property type="match status" value="1"/>
</dbReference>
<dbReference type="PROSITE" id="PS50262">
    <property type="entry name" value="G_PROTEIN_RECEP_F1_2"/>
    <property type="match status" value="1"/>
</dbReference>
<feature type="region of interest" description="Disordered" evidence="13">
    <location>
        <begin position="233"/>
        <end position="263"/>
    </location>
</feature>
<dbReference type="PRINTS" id="PR00657">
    <property type="entry name" value="CCCHEMOKINER"/>
</dbReference>
<keyword evidence="17" id="KW-1185">Reference proteome</keyword>
<dbReference type="PRINTS" id="PR00237">
    <property type="entry name" value="GPCRRHODOPSN"/>
</dbReference>
<protein>
    <recommendedName>
        <fullName evidence="15">G-protein coupled receptors family 1 profile domain-containing protein</fullName>
    </recommendedName>
</protein>
<feature type="transmembrane region" description="Helical" evidence="14">
    <location>
        <begin position="56"/>
        <end position="81"/>
    </location>
</feature>
<dbReference type="Proteomes" id="UP001469553">
    <property type="component" value="Unassembled WGS sequence"/>
</dbReference>
<evidence type="ECO:0000256" key="14">
    <source>
        <dbReference type="SAM" id="Phobius"/>
    </source>
</evidence>